<accession>A0A4C1YL86</accession>
<dbReference type="AlphaFoldDB" id="A0A4C1YL86"/>
<gene>
    <name evidence="1" type="ORF">EVAR_53912_1</name>
</gene>
<evidence type="ECO:0000313" key="2">
    <source>
        <dbReference type="Proteomes" id="UP000299102"/>
    </source>
</evidence>
<comment type="caution">
    <text evidence="1">The sequence shown here is derived from an EMBL/GenBank/DDBJ whole genome shotgun (WGS) entry which is preliminary data.</text>
</comment>
<proteinExistence type="predicted"/>
<reference evidence="1 2" key="1">
    <citation type="journal article" date="2019" name="Commun. Biol.">
        <title>The bagworm genome reveals a unique fibroin gene that provides high tensile strength.</title>
        <authorList>
            <person name="Kono N."/>
            <person name="Nakamura H."/>
            <person name="Ohtoshi R."/>
            <person name="Tomita M."/>
            <person name="Numata K."/>
            <person name="Arakawa K."/>
        </authorList>
    </citation>
    <scope>NUCLEOTIDE SEQUENCE [LARGE SCALE GENOMIC DNA]</scope>
</reference>
<evidence type="ECO:0000313" key="1">
    <source>
        <dbReference type="EMBL" id="GBP75840.1"/>
    </source>
</evidence>
<sequence length="115" mass="13784">MLLKAGYGRRKMKVGSMQCRCGRCVVCAECRKDRCRNCDVRDLCGLKEDVITKIERGMLRWFGHLKKMNESRLIKQIYRANVCDGIRPYWWHIKKRPNFKHPKPTTWHEKIDECQ</sequence>
<dbReference type="EMBL" id="BGZK01001264">
    <property type="protein sequence ID" value="GBP75840.1"/>
    <property type="molecule type" value="Genomic_DNA"/>
</dbReference>
<protein>
    <submittedName>
        <fullName evidence="1">Uncharacterized protein</fullName>
    </submittedName>
</protein>
<name>A0A4C1YL86_EUMVA</name>
<keyword evidence="2" id="KW-1185">Reference proteome</keyword>
<organism evidence="1 2">
    <name type="scientific">Eumeta variegata</name>
    <name type="common">Bagworm moth</name>
    <name type="synonym">Eumeta japonica</name>
    <dbReference type="NCBI Taxonomy" id="151549"/>
    <lineage>
        <taxon>Eukaryota</taxon>
        <taxon>Metazoa</taxon>
        <taxon>Ecdysozoa</taxon>
        <taxon>Arthropoda</taxon>
        <taxon>Hexapoda</taxon>
        <taxon>Insecta</taxon>
        <taxon>Pterygota</taxon>
        <taxon>Neoptera</taxon>
        <taxon>Endopterygota</taxon>
        <taxon>Lepidoptera</taxon>
        <taxon>Glossata</taxon>
        <taxon>Ditrysia</taxon>
        <taxon>Tineoidea</taxon>
        <taxon>Psychidae</taxon>
        <taxon>Oiketicinae</taxon>
        <taxon>Eumeta</taxon>
    </lineage>
</organism>
<dbReference type="OrthoDB" id="6625421at2759"/>
<dbReference type="Proteomes" id="UP000299102">
    <property type="component" value="Unassembled WGS sequence"/>
</dbReference>